<feature type="compositionally biased region" description="Acidic residues" evidence="2">
    <location>
        <begin position="307"/>
        <end position="319"/>
    </location>
</feature>
<feature type="compositionally biased region" description="Basic and acidic residues" evidence="2">
    <location>
        <begin position="829"/>
        <end position="838"/>
    </location>
</feature>
<feature type="compositionally biased region" description="Low complexity" evidence="2">
    <location>
        <begin position="34"/>
        <end position="47"/>
    </location>
</feature>
<feature type="compositionally biased region" description="Polar residues" evidence="2">
    <location>
        <begin position="688"/>
        <end position="701"/>
    </location>
</feature>
<organism evidence="4 5">
    <name type="scientific">Ramalina farinacea</name>
    <dbReference type="NCBI Taxonomy" id="258253"/>
    <lineage>
        <taxon>Eukaryota</taxon>
        <taxon>Fungi</taxon>
        <taxon>Dikarya</taxon>
        <taxon>Ascomycota</taxon>
        <taxon>Pezizomycotina</taxon>
        <taxon>Lecanoromycetes</taxon>
        <taxon>OSLEUM clade</taxon>
        <taxon>Lecanoromycetidae</taxon>
        <taxon>Lecanorales</taxon>
        <taxon>Lecanorineae</taxon>
        <taxon>Ramalinaceae</taxon>
        <taxon>Ramalina</taxon>
    </lineage>
</organism>
<feature type="domain" description="CCHC-type" evidence="3">
    <location>
        <begin position="761"/>
        <end position="774"/>
    </location>
</feature>
<feature type="compositionally biased region" description="Polar residues" evidence="2">
    <location>
        <begin position="406"/>
        <end position="421"/>
    </location>
</feature>
<feature type="region of interest" description="Disordered" evidence="2">
    <location>
        <begin position="601"/>
        <end position="752"/>
    </location>
</feature>
<feature type="compositionally biased region" description="Basic and acidic residues" evidence="2">
    <location>
        <begin position="363"/>
        <end position="374"/>
    </location>
</feature>
<feature type="region of interest" description="Disordered" evidence="2">
    <location>
        <begin position="518"/>
        <end position="556"/>
    </location>
</feature>
<evidence type="ECO:0000256" key="1">
    <source>
        <dbReference type="PROSITE-ProRule" id="PRU00047"/>
    </source>
</evidence>
<evidence type="ECO:0000313" key="4">
    <source>
        <dbReference type="EMBL" id="MDI1491939.1"/>
    </source>
</evidence>
<evidence type="ECO:0000259" key="3">
    <source>
        <dbReference type="PROSITE" id="PS50158"/>
    </source>
</evidence>
<feature type="compositionally biased region" description="Basic and acidic residues" evidence="2">
    <location>
        <begin position="661"/>
        <end position="675"/>
    </location>
</feature>
<proteinExistence type="predicted"/>
<feature type="region of interest" description="Disordered" evidence="2">
    <location>
        <begin position="790"/>
        <end position="838"/>
    </location>
</feature>
<feature type="compositionally biased region" description="Polar residues" evidence="2">
    <location>
        <begin position="322"/>
        <end position="331"/>
    </location>
</feature>
<reference evidence="4" key="1">
    <citation type="journal article" date="2023" name="Genome Biol. Evol.">
        <title>First Whole Genome Sequence and Flow Cytometry Genome Size Data for the Lichen-Forming Fungus Ramalina farinacea (Ascomycota).</title>
        <authorList>
            <person name="Llewellyn T."/>
            <person name="Mian S."/>
            <person name="Hill R."/>
            <person name="Leitch I.J."/>
            <person name="Gaya E."/>
        </authorList>
    </citation>
    <scope>NUCLEOTIDE SEQUENCE</scope>
    <source>
        <strain evidence="4">LIQ254RAFAR</strain>
    </source>
</reference>
<feature type="compositionally biased region" description="Polar residues" evidence="2">
    <location>
        <begin position="603"/>
        <end position="616"/>
    </location>
</feature>
<name>A0AA43TXX8_9LECA</name>
<evidence type="ECO:0000256" key="2">
    <source>
        <dbReference type="SAM" id="MobiDB-lite"/>
    </source>
</evidence>
<dbReference type="EMBL" id="JAPUFD010000016">
    <property type="protein sequence ID" value="MDI1491939.1"/>
    <property type="molecule type" value="Genomic_DNA"/>
</dbReference>
<dbReference type="GO" id="GO:0008270">
    <property type="term" value="F:zinc ion binding"/>
    <property type="evidence" value="ECO:0007669"/>
    <property type="project" value="UniProtKB-KW"/>
</dbReference>
<feature type="compositionally biased region" description="Polar residues" evidence="2">
    <location>
        <begin position="263"/>
        <end position="290"/>
    </location>
</feature>
<accession>A0AA43TXX8</accession>
<feature type="region of interest" description="Disordered" evidence="2">
    <location>
        <begin position="118"/>
        <end position="490"/>
    </location>
</feature>
<protein>
    <recommendedName>
        <fullName evidence="3">CCHC-type domain-containing protein</fullName>
    </recommendedName>
</protein>
<feature type="region of interest" description="Disordered" evidence="2">
    <location>
        <begin position="80"/>
        <end position="106"/>
    </location>
</feature>
<keyword evidence="1" id="KW-0479">Metal-binding</keyword>
<comment type="caution">
    <text evidence="4">The sequence shown here is derived from an EMBL/GenBank/DDBJ whole genome shotgun (WGS) entry which is preliminary data.</text>
</comment>
<dbReference type="PROSITE" id="PS50158">
    <property type="entry name" value="ZF_CCHC"/>
    <property type="match status" value="1"/>
</dbReference>
<feature type="compositionally biased region" description="Low complexity" evidence="2">
    <location>
        <begin position="641"/>
        <end position="654"/>
    </location>
</feature>
<feature type="compositionally biased region" description="Basic and acidic residues" evidence="2">
    <location>
        <begin position="471"/>
        <end position="490"/>
    </location>
</feature>
<sequence length="838" mass="91115">MSENYNNPSGYTQGSPPARTNTGVEGLMSSLISPGPTTPGQGGNQLPWIGMQDWATNMQSQLGLSLPTQVQSSNQTIFQHNSEDDYAPYEPPEPQEPYSPNMHLGSAIHQSTDGAAFSRVSLQSQPQPLFVKPPLASPGISSEQRAAGAPSTPGSDAGAHSKRLQELRAQLMASKKIKSRESTPVLRPKSSQNVPQHQDQGPPTIAPVPKANENGIATGKAVTNGSANSTKPSHAMSGRGFSKDLDNLLNEVRNETNEGGQGLPTTSKPESNDSSSFPKNPQSTLESTSAVVPPMRPPLPRPVVSDDLSDGEIRDDEEVQLPAQQIPTITTPALVKKDSLASEEKSRRESEVEAAYSSQSGTPRDRLDSAEKIRRQSQVDLAYSPLKRSSGSGPKPGSGPLDASSRKGSGQTQKSPKSNVEPSGRPWLTQPRARGSGVGEYDSYKPAYRKPAPNHPPNAAEPPSSLGKRTAAGDRAEFERHQAVEQNERAAEAYRKAINAGARPTPSRVISHTETLYLGNAAEDPMEVTKTVESRPDPDSPISPKQQTQTPSADADLTDWLELTEYYDEEYRARKLQRFRKKKELDKARLELEQEEQMEIQQRSLFRTSTHATSGTPPKAIKMAPPALPLREIGNTNHTTKAAAPAAQAEKQVATPTLKRQHAEDDTDPRNKIARVDTVNRSVKGGPPSSSTIKGETSPTFPGNGPVPLEHRISRDDGQVSYQRYRPREESRSPDYQNRRRSASPDHRRYSVPEPGFVPTCHHCGQRGHYRNQCVDLRREGKDNRYHGGGCGGGGARGGRPPNTWVSANYQGKKPVPGFQDPRAARGRSIVDDDNKRP</sequence>
<gene>
    <name evidence="4" type="ORF">OHK93_003150</name>
</gene>
<feature type="compositionally biased region" description="Basic and acidic residues" evidence="2">
    <location>
        <begin position="241"/>
        <end position="256"/>
    </location>
</feature>
<dbReference type="InterPro" id="IPR001878">
    <property type="entry name" value="Znf_CCHC"/>
</dbReference>
<feature type="region of interest" description="Disordered" evidence="2">
    <location>
        <begin position="1"/>
        <end position="48"/>
    </location>
</feature>
<feature type="compositionally biased region" description="Polar residues" evidence="2">
    <location>
        <begin position="1"/>
        <end position="23"/>
    </location>
</feature>
<keyword evidence="5" id="KW-1185">Reference proteome</keyword>
<keyword evidence="1" id="KW-0862">Zinc</keyword>
<evidence type="ECO:0000313" key="5">
    <source>
        <dbReference type="Proteomes" id="UP001161017"/>
    </source>
</evidence>
<feature type="compositionally biased region" description="Polar residues" evidence="2">
    <location>
        <begin position="543"/>
        <end position="552"/>
    </location>
</feature>
<feature type="compositionally biased region" description="Basic and acidic residues" evidence="2">
    <location>
        <begin position="335"/>
        <end position="351"/>
    </location>
</feature>
<feature type="compositionally biased region" description="Polar residues" evidence="2">
    <location>
        <begin position="221"/>
        <end position="232"/>
    </location>
</feature>
<dbReference type="AlphaFoldDB" id="A0AA43TXX8"/>
<feature type="compositionally biased region" description="Low complexity" evidence="2">
    <location>
        <begin position="384"/>
        <end position="401"/>
    </location>
</feature>
<feature type="compositionally biased region" description="Basic and acidic residues" evidence="2">
    <location>
        <begin position="709"/>
        <end position="718"/>
    </location>
</feature>
<feature type="compositionally biased region" description="Polar residues" evidence="2">
    <location>
        <begin position="189"/>
        <end position="201"/>
    </location>
</feature>
<dbReference type="GO" id="GO:0003676">
    <property type="term" value="F:nucleic acid binding"/>
    <property type="evidence" value="ECO:0007669"/>
    <property type="project" value="InterPro"/>
</dbReference>
<keyword evidence="1" id="KW-0863">Zinc-finger</keyword>
<dbReference type="Proteomes" id="UP001161017">
    <property type="component" value="Unassembled WGS sequence"/>
</dbReference>